<evidence type="ECO:0000256" key="2">
    <source>
        <dbReference type="SAM" id="MobiDB-lite"/>
    </source>
</evidence>
<feature type="binding site" evidence="1">
    <location>
        <position position="609"/>
    </location>
    <ligand>
        <name>ATP</name>
        <dbReference type="ChEBI" id="CHEBI:30616"/>
    </ligand>
</feature>
<name>A0ABQ6MDH7_9STRA</name>
<sequence>MISTLTTSLFPLLHTALRSLTIHTSHILSSSIPSTQRVDSVACRSASSAPLLYPTAIRRTALFSLSLRVHSVLSAPPPRKNSALPSISEIRAALSAATLLFLSYCSAPPPSPSIACVRSLVAAQVAELRLLLAPRPADAGLVERLGSALAGRDGGELLALAEEIEERARGMEIEEGSGGEGGERGGAGEEGEGTESVRDGEEGGGEEGGGEAQVLEASTGVAAVEASDPPRPLETLVFSAQASSKAYEEHIGGSPYTYHVSEGSTDPASSLLYFGVSIKAGDEFRVAIETYDFHSNPTEHFDDVFLCTPNDGIDVEVNRADDGTVTCPILVTAAGPNRLTIVHVPTSTEVAGSPVSFDVLPADPSATASTASAGNSTSIESGTDTGLPLQVFLRDEYGNEVFDAPNVAVQVQVQGLDLIDPSEIEEHTLEGPQYIHIVTIPRDLEITLNITFNLDGDRIDELIEITVAPPPPPPPLPSDFTKVFIAVGVSSFLLLVGAFFYKRHLRHAAERIKMVELEMVNQNQLFSMRREEFAAEKLELEEEVRLKKHSEEELKVMVSALESVSKERQDELKEVMMESKELKIDKLLGKGGFGVVNLATYRGAKVAMKQLLKVNQENVLRFRHECFLMKNLSHPNVVKLVGVCWSEELFACCLEYVENGSLEDWLRRTVGGKKYVAPKIPVIGKKRKSGPSLAEVAFKGFNHDNKSFDGSAITDTDKAKETEARALLQSWWTSRTDPAMGWLQVVKPDKSALDFGIEGFHRYWSDGGTRHNGATNEVEEEEAGWKESVIRRDLKPDNMLLTREWTLKLTDFGEARAQNMGGTMTSVGTPIYIAPEVMRADHYDEKADTWSYGLCLVAMIRAERTLEQFFYQALRKHKKRRTTKGLGMGQMAK</sequence>
<dbReference type="InterPro" id="IPR001245">
    <property type="entry name" value="Ser-Thr/Tyr_kinase_cat_dom"/>
</dbReference>
<comment type="caution">
    <text evidence="4">The sequence shown here is derived from an EMBL/GenBank/DDBJ whole genome shotgun (WGS) entry which is preliminary data.</text>
</comment>
<keyword evidence="1" id="KW-0547">Nucleotide-binding</keyword>
<keyword evidence="1" id="KW-0067">ATP-binding</keyword>
<dbReference type="Gene3D" id="1.10.510.10">
    <property type="entry name" value="Transferase(Phosphotransferase) domain 1"/>
    <property type="match status" value="2"/>
</dbReference>
<dbReference type="Pfam" id="PF00069">
    <property type="entry name" value="Pkinase"/>
    <property type="match status" value="1"/>
</dbReference>
<dbReference type="Proteomes" id="UP001165060">
    <property type="component" value="Unassembled WGS sequence"/>
</dbReference>
<organism evidence="4 5">
    <name type="scientific">Tetraparma gracilis</name>
    <dbReference type="NCBI Taxonomy" id="2962635"/>
    <lineage>
        <taxon>Eukaryota</taxon>
        <taxon>Sar</taxon>
        <taxon>Stramenopiles</taxon>
        <taxon>Ochrophyta</taxon>
        <taxon>Bolidophyceae</taxon>
        <taxon>Parmales</taxon>
        <taxon>Triparmaceae</taxon>
        <taxon>Tetraparma</taxon>
    </lineage>
</organism>
<dbReference type="SMART" id="SM00220">
    <property type="entry name" value="S_TKc"/>
    <property type="match status" value="1"/>
</dbReference>
<evidence type="ECO:0000259" key="3">
    <source>
        <dbReference type="PROSITE" id="PS50011"/>
    </source>
</evidence>
<dbReference type="InterPro" id="IPR051681">
    <property type="entry name" value="Ser/Thr_Kinases-Pseudokinases"/>
</dbReference>
<accession>A0ABQ6MDH7</accession>
<proteinExistence type="predicted"/>
<evidence type="ECO:0000256" key="1">
    <source>
        <dbReference type="PROSITE-ProRule" id="PRU10141"/>
    </source>
</evidence>
<gene>
    <name evidence="4" type="ORF">TeGR_g1644</name>
</gene>
<evidence type="ECO:0000313" key="5">
    <source>
        <dbReference type="Proteomes" id="UP001165060"/>
    </source>
</evidence>
<dbReference type="SUPFAM" id="SSF56112">
    <property type="entry name" value="Protein kinase-like (PK-like)"/>
    <property type="match status" value="1"/>
</dbReference>
<dbReference type="PROSITE" id="PS00107">
    <property type="entry name" value="PROTEIN_KINASE_ATP"/>
    <property type="match status" value="1"/>
</dbReference>
<keyword evidence="5" id="KW-1185">Reference proteome</keyword>
<evidence type="ECO:0000313" key="4">
    <source>
        <dbReference type="EMBL" id="GMI24332.1"/>
    </source>
</evidence>
<feature type="domain" description="Protein kinase" evidence="3">
    <location>
        <begin position="582"/>
        <end position="893"/>
    </location>
</feature>
<dbReference type="PANTHER" id="PTHR44329">
    <property type="entry name" value="SERINE/THREONINE-PROTEIN KINASE TNNI3K-RELATED"/>
    <property type="match status" value="1"/>
</dbReference>
<protein>
    <recommendedName>
        <fullName evidence="3">Protein kinase domain-containing protein</fullName>
    </recommendedName>
</protein>
<reference evidence="4 5" key="1">
    <citation type="journal article" date="2023" name="Commun. Biol.">
        <title>Genome analysis of Parmales, the sister group of diatoms, reveals the evolutionary specialization of diatoms from phago-mixotrophs to photoautotrophs.</title>
        <authorList>
            <person name="Ban H."/>
            <person name="Sato S."/>
            <person name="Yoshikawa S."/>
            <person name="Yamada K."/>
            <person name="Nakamura Y."/>
            <person name="Ichinomiya M."/>
            <person name="Sato N."/>
            <person name="Blanc-Mathieu R."/>
            <person name="Endo H."/>
            <person name="Kuwata A."/>
            <person name="Ogata H."/>
        </authorList>
    </citation>
    <scope>NUCLEOTIDE SEQUENCE [LARGE SCALE GENOMIC DNA]</scope>
</reference>
<dbReference type="EMBL" id="BRYB01000164">
    <property type="protein sequence ID" value="GMI24332.1"/>
    <property type="molecule type" value="Genomic_DNA"/>
</dbReference>
<feature type="region of interest" description="Disordered" evidence="2">
    <location>
        <begin position="169"/>
        <end position="210"/>
    </location>
</feature>
<dbReference type="InterPro" id="IPR011009">
    <property type="entry name" value="Kinase-like_dom_sf"/>
</dbReference>
<dbReference type="Pfam" id="PF07714">
    <property type="entry name" value="PK_Tyr_Ser-Thr"/>
    <property type="match status" value="1"/>
</dbReference>
<dbReference type="PROSITE" id="PS50011">
    <property type="entry name" value="PROTEIN_KINASE_DOM"/>
    <property type="match status" value="1"/>
</dbReference>
<dbReference type="InterPro" id="IPR000719">
    <property type="entry name" value="Prot_kinase_dom"/>
</dbReference>
<dbReference type="InterPro" id="IPR017441">
    <property type="entry name" value="Protein_kinase_ATP_BS"/>
</dbReference>